<organism evidence="11 12">
    <name type="scientific">Parahalioglobus pacificus</name>
    <dbReference type="NCBI Taxonomy" id="930806"/>
    <lineage>
        <taxon>Bacteria</taxon>
        <taxon>Pseudomonadati</taxon>
        <taxon>Pseudomonadota</taxon>
        <taxon>Gammaproteobacteria</taxon>
        <taxon>Cellvibrionales</taxon>
        <taxon>Halieaceae</taxon>
        <taxon>Parahalioglobus</taxon>
    </lineage>
</organism>
<reference evidence="11" key="1">
    <citation type="journal article" date="2014" name="Int. J. Syst. Evol. Microbiol.">
        <title>Complete genome sequence of Corynebacterium casei LMG S-19264T (=DSM 44701T), isolated from a smear-ripened cheese.</title>
        <authorList>
            <consortium name="US DOE Joint Genome Institute (JGI-PGF)"/>
            <person name="Walter F."/>
            <person name="Albersmeier A."/>
            <person name="Kalinowski J."/>
            <person name="Ruckert C."/>
        </authorList>
    </citation>
    <scope>NUCLEOTIDE SEQUENCE</scope>
    <source>
        <strain evidence="11">KCTC 23430</strain>
    </source>
</reference>
<dbReference type="PANTHER" id="PTHR38042">
    <property type="entry name" value="UROPORPHYRINOGEN-III SYNTHASE, CHLOROPLASTIC"/>
    <property type="match status" value="1"/>
</dbReference>
<dbReference type="PANTHER" id="PTHR38042:SF1">
    <property type="entry name" value="UROPORPHYRINOGEN-III SYNTHASE, CHLOROPLASTIC"/>
    <property type="match status" value="1"/>
</dbReference>
<keyword evidence="4 9" id="KW-0456">Lyase</keyword>
<dbReference type="SUPFAM" id="SSF69618">
    <property type="entry name" value="HemD-like"/>
    <property type="match status" value="1"/>
</dbReference>
<evidence type="ECO:0000256" key="5">
    <source>
        <dbReference type="ARBA" id="ARBA00023244"/>
    </source>
</evidence>
<comment type="similarity">
    <text evidence="2 9">Belongs to the uroporphyrinogen-III synthase family.</text>
</comment>
<dbReference type="GO" id="GO:0006782">
    <property type="term" value="P:protoporphyrinogen IX biosynthetic process"/>
    <property type="evidence" value="ECO:0007669"/>
    <property type="project" value="UniProtKB-UniRule"/>
</dbReference>
<dbReference type="GO" id="GO:0006780">
    <property type="term" value="P:uroporphyrinogen III biosynthetic process"/>
    <property type="evidence" value="ECO:0007669"/>
    <property type="project" value="UniProtKB-UniRule"/>
</dbReference>
<dbReference type="InterPro" id="IPR039793">
    <property type="entry name" value="UROS/Hem4"/>
</dbReference>
<protein>
    <recommendedName>
        <fullName evidence="7 9">Uroporphyrinogen-III synthase</fullName>
        <ecNumber evidence="3 9">4.2.1.75</ecNumber>
    </recommendedName>
</protein>
<dbReference type="RefSeq" id="WP_189478113.1">
    <property type="nucleotide sequence ID" value="NZ_BMYM01000002.1"/>
</dbReference>
<comment type="catalytic activity">
    <reaction evidence="8 9">
        <text>hydroxymethylbilane = uroporphyrinogen III + H2O</text>
        <dbReference type="Rhea" id="RHEA:18965"/>
        <dbReference type="ChEBI" id="CHEBI:15377"/>
        <dbReference type="ChEBI" id="CHEBI:57308"/>
        <dbReference type="ChEBI" id="CHEBI:57845"/>
        <dbReference type="EC" id="4.2.1.75"/>
    </reaction>
</comment>
<evidence type="ECO:0000259" key="10">
    <source>
        <dbReference type="Pfam" id="PF02602"/>
    </source>
</evidence>
<keyword evidence="5 9" id="KW-0627">Porphyrin biosynthesis</keyword>
<evidence type="ECO:0000313" key="12">
    <source>
        <dbReference type="Proteomes" id="UP000644693"/>
    </source>
</evidence>
<comment type="pathway">
    <text evidence="1 9">Porphyrin-containing compound metabolism; protoporphyrin-IX biosynthesis; coproporphyrinogen-III from 5-aminolevulinate: step 3/4.</text>
</comment>
<proteinExistence type="inferred from homology"/>
<evidence type="ECO:0000256" key="4">
    <source>
        <dbReference type="ARBA" id="ARBA00023239"/>
    </source>
</evidence>
<dbReference type="AlphaFoldDB" id="A0A918XKK9"/>
<dbReference type="GO" id="GO:0004852">
    <property type="term" value="F:uroporphyrinogen-III synthase activity"/>
    <property type="evidence" value="ECO:0007669"/>
    <property type="project" value="UniProtKB-UniRule"/>
</dbReference>
<dbReference type="CDD" id="cd06578">
    <property type="entry name" value="HemD"/>
    <property type="match status" value="1"/>
</dbReference>
<evidence type="ECO:0000256" key="8">
    <source>
        <dbReference type="ARBA" id="ARBA00048617"/>
    </source>
</evidence>
<dbReference type="EC" id="4.2.1.75" evidence="3 9"/>
<sequence>MTDTAVLVTRPAGQSLGLCQRLSAEGLRVVEQPMLTLQPLQPLPKGSHAAVLQLDSFQHIIFISANAVHFGFDAIGDYWPQLPVGIHWYAIGERTAALVGEQGMDVLSPGQEMTSEGLLRLPSLQSVSGEKVLIVRGKGGRQTLRDTLLERGANVSSLVCYRRSPPEISPEELAQQLSVESVAAVVLTSGEGLANFTRLRPPGETTNLTALTLVVPSARVAQEARELGWQQVLTARNASDDAMAETVLAWRDNKGMHA</sequence>
<dbReference type="InterPro" id="IPR003754">
    <property type="entry name" value="4pyrrol_synth_uPrphyn_synth"/>
</dbReference>
<reference evidence="11" key="2">
    <citation type="submission" date="2020-09" db="EMBL/GenBank/DDBJ databases">
        <authorList>
            <person name="Sun Q."/>
            <person name="Kim S."/>
        </authorList>
    </citation>
    <scope>NUCLEOTIDE SEQUENCE</scope>
    <source>
        <strain evidence="11">KCTC 23430</strain>
    </source>
</reference>
<evidence type="ECO:0000256" key="6">
    <source>
        <dbReference type="ARBA" id="ARBA00037589"/>
    </source>
</evidence>
<evidence type="ECO:0000256" key="7">
    <source>
        <dbReference type="ARBA" id="ARBA00040167"/>
    </source>
</evidence>
<comment type="function">
    <text evidence="6 9">Catalyzes cyclization of the linear tetrapyrrole, hydroxymethylbilane, to the macrocyclic uroporphyrinogen III.</text>
</comment>
<dbReference type="EMBL" id="BMYM01000002">
    <property type="protein sequence ID" value="GHD36503.1"/>
    <property type="molecule type" value="Genomic_DNA"/>
</dbReference>
<gene>
    <name evidence="11" type="primary">hemD</name>
    <name evidence="11" type="ORF">GCM10007053_24990</name>
</gene>
<keyword evidence="12" id="KW-1185">Reference proteome</keyword>
<feature type="domain" description="Tetrapyrrole biosynthesis uroporphyrinogen III synthase" evidence="10">
    <location>
        <begin position="20"/>
        <end position="244"/>
    </location>
</feature>
<comment type="caution">
    <text evidence="11">The sequence shown here is derived from an EMBL/GenBank/DDBJ whole genome shotgun (WGS) entry which is preliminary data.</text>
</comment>
<dbReference type="Gene3D" id="3.40.50.10090">
    <property type="match status" value="2"/>
</dbReference>
<dbReference type="Pfam" id="PF02602">
    <property type="entry name" value="HEM4"/>
    <property type="match status" value="1"/>
</dbReference>
<evidence type="ECO:0000256" key="2">
    <source>
        <dbReference type="ARBA" id="ARBA00008133"/>
    </source>
</evidence>
<evidence type="ECO:0000313" key="11">
    <source>
        <dbReference type="EMBL" id="GHD36503.1"/>
    </source>
</evidence>
<evidence type="ECO:0000256" key="9">
    <source>
        <dbReference type="RuleBase" id="RU366031"/>
    </source>
</evidence>
<evidence type="ECO:0000256" key="1">
    <source>
        <dbReference type="ARBA" id="ARBA00004772"/>
    </source>
</evidence>
<name>A0A918XKK9_9GAMM</name>
<dbReference type="Proteomes" id="UP000644693">
    <property type="component" value="Unassembled WGS sequence"/>
</dbReference>
<accession>A0A918XKK9</accession>
<evidence type="ECO:0000256" key="3">
    <source>
        <dbReference type="ARBA" id="ARBA00013109"/>
    </source>
</evidence>
<dbReference type="InterPro" id="IPR036108">
    <property type="entry name" value="4pyrrol_syn_uPrphyn_synt_sf"/>
</dbReference>